<evidence type="ECO:0000313" key="3">
    <source>
        <dbReference type="Proteomes" id="UP000576082"/>
    </source>
</evidence>
<name>A0A7X9RXK9_9BACT</name>
<reference evidence="2 3" key="1">
    <citation type="submission" date="2020-04" db="EMBL/GenBank/DDBJ databases">
        <title>Flammeovirga sp. SR4, a novel species isolated from seawater.</title>
        <authorList>
            <person name="Wang X."/>
        </authorList>
    </citation>
    <scope>NUCLEOTIDE SEQUENCE [LARGE SCALE GENOMIC DNA]</scope>
    <source>
        <strain evidence="2 3">ATCC 23126</strain>
    </source>
</reference>
<comment type="caution">
    <text evidence="2">The sequence shown here is derived from an EMBL/GenBank/DDBJ whole genome shotgun (WGS) entry which is preliminary data.</text>
</comment>
<evidence type="ECO:0000313" key="2">
    <source>
        <dbReference type="EMBL" id="NME70581.1"/>
    </source>
</evidence>
<dbReference type="Proteomes" id="UP000576082">
    <property type="component" value="Unassembled WGS sequence"/>
</dbReference>
<feature type="domain" description="Transposase Helix-turn-helix" evidence="1">
    <location>
        <begin position="62"/>
        <end position="103"/>
    </location>
</feature>
<accession>A0A7X9RXK9</accession>
<dbReference type="InterPro" id="IPR027805">
    <property type="entry name" value="Transposase_HTH_dom"/>
</dbReference>
<keyword evidence="3" id="KW-1185">Reference proteome</keyword>
<dbReference type="Pfam" id="PF13613">
    <property type="entry name" value="HTH_Tnp_4"/>
    <property type="match status" value="1"/>
</dbReference>
<protein>
    <recommendedName>
        <fullName evidence="1">Transposase Helix-turn-helix domain-containing protein</fullName>
    </recommendedName>
</protein>
<dbReference type="EMBL" id="JABANE010000067">
    <property type="protein sequence ID" value="NME70581.1"/>
    <property type="molecule type" value="Genomic_DNA"/>
</dbReference>
<dbReference type="AlphaFoldDB" id="A0A7X9RXK9"/>
<gene>
    <name evidence="2" type="ORF">HHU12_21575</name>
</gene>
<dbReference type="RefSeq" id="WP_169658814.1">
    <property type="nucleotide sequence ID" value="NZ_JABANE010000067.1"/>
</dbReference>
<proteinExistence type="predicted"/>
<sequence length="177" mass="20712">MNKLNPLTSLTQVEFEFLLKEFSKQVEGKILHFTLKGKRRSYPKFKESKLSSLYGSSKKLEFILIYIKEHPNQHFMASHFNMSQSKVSEWIAFLLPVLFHSLEKCSLVFHSNESFEIPENLDNILCDVTERQITRSIDNDVQKEYYSGKKKSHTVKNLAFTDHTGFIHLGLSQNYFL</sequence>
<evidence type="ECO:0000259" key="1">
    <source>
        <dbReference type="Pfam" id="PF13613"/>
    </source>
</evidence>
<organism evidence="2 3">
    <name type="scientific">Flammeovirga aprica JL-4</name>
    <dbReference type="NCBI Taxonomy" id="694437"/>
    <lineage>
        <taxon>Bacteria</taxon>
        <taxon>Pseudomonadati</taxon>
        <taxon>Bacteroidota</taxon>
        <taxon>Cytophagia</taxon>
        <taxon>Cytophagales</taxon>
        <taxon>Flammeovirgaceae</taxon>
        <taxon>Flammeovirga</taxon>
    </lineage>
</organism>